<dbReference type="AlphaFoldDB" id="A0A1I7XBP9"/>
<protein>
    <submittedName>
        <fullName evidence="2">Uncharacterized protein</fullName>
    </submittedName>
</protein>
<keyword evidence="1" id="KW-1185">Reference proteome</keyword>
<proteinExistence type="predicted"/>
<name>A0A1I7XBP9_HETBA</name>
<accession>A0A1I7XBP9</accession>
<evidence type="ECO:0000313" key="2">
    <source>
        <dbReference type="WBParaSite" id="Hba_14869"/>
    </source>
</evidence>
<dbReference type="WBParaSite" id="Hba_14869">
    <property type="protein sequence ID" value="Hba_14869"/>
    <property type="gene ID" value="Hba_14869"/>
</dbReference>
<dbReference type="Proteomes" id="UP000095283">
    <property type="component" value="Unplaced"/>
</dbReference>
<sequence>MASVSNINDENRPARSEILLILNSSSSYVDGQNEGRASNLFFTDEKFFIVNPALNSLNTRQHLQHDY</sequence>
<evidence type="ECO:0000313" key="1">
    <source>
        <dbReference type="Proteomes" id="UP000095283"/>
    </source>
</evidence>
<organism evidence="1 2">
    <name type="scientific">Heterorhabditis bacteriophora</name>
    <name type="common">Entomopathogenic nematode worm</name>
    <dbReference type="NCBI Taxonomy" id="37862"/>
    <lineage>
        <taxon>Eukaryota</taxon>
        <taxon>Metazoa</taxon>
        <taxon>Ecdysozoa</taxon>
        <taxon>Nematoda</taxon>
        <taxon>Chromadorea</taxon>
        <taxon>Rhabditida</taxon>
        <taxon>Rhabditina</taxon>
        <taxon>Rhabditomorpha</taxon>
        <taxon>Strongyloidea</taxon>
        <taxon>Heterorhabditidae</taxon>
        <taxon>Heterorhabditis</taxon>
    </lineage>
</organism>
<reference evidence="2" key="1">
    <citation type="submission" date="2016-11" db="UniProtKB">
        <authorList>
            <consortium name="WormBaseParasite"/>
        </authorList>
    </citation>
    <scope>IDENTIFICATION</scope>
</reference>